<protein>
    <recommendedName>
        <fullName evidence="1">Xylose isomerase-like TIM barrel domain-containing protein</fullName>
    </recommendedName>
</protein>
<dbReference type="Pfam" id="PF01261">
    <property type="entry name" value="AP_endonuc_2"/>
    <property type="match status" value="1"/>
</dbReference>
<dbReference type="InterPro" id="IPR050312">
    <property type="entry name" value="IolE/XylAMocC-like"/>
</dbReference>
<dbReference type="InterPro" id="IPR013022">
    <property type="entry name" value="Xyl_isomerase-like_TIM-brl"/>
</dbReference>
<proteinExistence type="predicted"/>
<evidence type="ECO:0000259" key="1">
    <source>
        <dbReference type="Pfam" id="PF01261"/>
    </source>
</evidence>
<organism evidence="2">
    <name type="scientific">marine metagenome</name>
    <dbReference type="NCBI Taxonomy" id="408172"/>
    <lineage>
        <taxon>unclassified sequences</taxon>
        <taxon>metagenomes</taxon>
        <taxon>ecological metagenomes</taxon>
    </lineage>
</organism>
<dbReference type="PANTHER" id="PTHR12110:SF41">
    <property type="entry name" value="INOSOSE DEHYDRATASE"/>
    <property type="match status" value="1"/>
</dbReference>
<dbReference type="Gene3D" id="3.20.20.150">
    <property type="entry name" value="Divalent-metal-dependent TIM barrel enzymes"/>
    <property type="match status" value="1"/>
</dbReference>
<dbReference type="InterPro" id="IPR006311">
    <property type="entry name" value="TAT_signal"/>
</dbReference>
<dbReference type="PANTHER" id="PTHR12110">
    <property type="entry name" value="HYDROXYPYRUVATE ISOMERASE"/>
    <property type="match status" value="1"/>
</dbReference>
<name>A0A381R840_9ZZZZ</name>
<accession>A0A381R840</accession>
<reference evidence="2" key="1">
    <citation type="submission" date="2018-05" db="EMBL/GenBank/DDBJ databases">
        <authorList>
            <person name="Lanie J.A."/>
            <person name="Ng W.-L."/>
            <person name="Kazmierczak K.M."/>
            <person name="Andrzejewski T.M."/>
            <person name="Davidsen T.M."/>
            <person name="Wayne K.J."/>
            <person name="Tettelin H."/>
            <person name="Glass J.I."/>
            <person name="Rusch D."/>
            <person name="Podicherti R."/>
            <person name="Tsui H.-C.T."/>
            <person name="Winkler M.E."/>
        </authorList>
    </citation>
    <scope>NUCLEOTIDE SEQUENCE</scope>
</reference>
<dbReference type="InterPro" id="IPR036237">
    <property type="entry name" value="Xyl_isomerase-like_sf"/>
</dbReference>
<sequence>MDGRAVNHNPPKGVLMVSRREVLRRMGGLAAGAAVMGCSGETDSGGAISAEASMTAASSGPGTTPLAPLGVQLYTLRSEMEGRVEQTLERVAAIGYQEVEFVRSQYFGHSPTEIREMLARTGLRSPASHITPSFETDAWARILDDANEVGHEYVVVASIPLEMRASLDDWRRTAELMTSAGERARAAGLRYAYHNHDFEFVEMDGRVAFDVFCEESDPELVQIELDLFWIIHGGGDPVAFFDRWPGRVPLVHVKDRTAAGEMVDVGAGVIDWPGLFRHIDHAGMKHFLVEHDRPDGPFRSIEASYRYLNALEV</sequence>
<dbReference type="AlphaFoldDB" id="A0A381R840"/>
<dbReference type="SUPFAM" id="SSF51658">
    <property type="entry name" value="Xylose isomerase-like"/>
    <property type="match status" value="1"/>
</dbReference>
<evidence type="ECO:0000313" key="2">
    <source>
        <dbReference type="EMBL" id="SUZ86979.1"/>
    </source>
</evidence>
<gene>
    <name evidence="2" type="ORF">METZ01_LOCUS39833</name>
</gene>
<feature type="domain" description="Xylose isomerase-like TIM barrel" evidence="1">
    <location>
        <begin position="88"/>
        <end position="308"/>
    </location>
</feature>
<dbReference type="EMBL" id="UINC01001705">
    <property type="protein sequence ID" value="SUZ86979.1"/>
    <property type="molecule type" value="Genomic_DNA"/>
</dbReference>
<dbReference type="PROSITE" id="PS51318">
    <property type="entry name" value="TAT"/>
    <property type="match status" value="1"/>
</dbReference>